<dbReference type="Pfam" id="PF03676">
    <property type="entry name" value="PHAF1"/>
    <property type="match status" value="1"/>
</dbReference>
<dbReference type="EnsemblMetazoa" id="LLOJ007540-RA">
    <property type="protein sequence ID" value="LLOJ007540-PA"/>
    <property type="gene ID" value="LLOJ007540"/>
</dbReference>
<dbReference type="PANTHER" id="PTHR13465">
    <property type="entry name" value="UPF0183 PROTEIN"/>
    <property type="match status" value="1"/>
</dbReference>
<dbReference type="RefSeq" id="XP_055694330.1">
    <property type="nucleotide sequence ID" value="XM_055838355.1"/>
</dbReference>
<dbReference type="PANTHER" id="PTHR13465:SF2">
    <property type="entry name" value="PHAGOSOME ASSEMBLY FACTOR 1"/>
    <property type="match status" value="1"/>
</dbReference>
<evidence type="ECO:0000256" key="2">
    <source>
        <dbReference type="SAM" id="MobiDB-lite"/>
    </source>
</evidence>
<dbReference type="AlphaFoldDB" id="A0A1B0CRP2"/>
<dbReference type="GeneID" id="129796438"/>
<feature type="compositionally biased region" description="Basic and acidic residues" evidence="2">
    <location>
        <begin position="435"/>
        <end position="444"/>
    </location>
</feature>
<dbReference type="Proteomes" id="UP000092461">
    <property type="component" value="Unassembled WGS sequence"/>
</dbReference>
<dbReference type="GO" id="GO:0005802">
    <property type="term" value="C:trans-Golgi network"/>
    <property type="evidence" value="ECO:0007669"/>
    <property type="project" value="TreeGrafter"/>
</dbReference>
<dbReference type="KEGG" id="lll:129796438"/>
<keyword evidence="4" id="KW-1185">Reference proteome</keyword>
<dbReference type="VEuPathDB" id="VectorBase:LLONM1_001087"/>
<evidence type="ECO:0000313" key="4">
    <source>
        <dbReference type="Proteomes" id="UP000092461"/>
    </source>
</evidence>
<feature type="region of interest" description="Disordered" evidence="2">
    <location>
        <begin position="425"/>
        <end position="444"/>
    </location>
</feature>
<dbReference type="InterPro" id="IPR039156">
    <property type="entry name" value="PHAF1/BROMI"/>
</dbReference>
<proteinExistence type="inferred from homology"/>
<sequence length="444" mass="49626">MLDLEVVPERSLSYLGEKQWEFILGMHFSQAVGIIQSQVGVIKGVQVLYSDTNPLGVDIVINLPQDGIRLIFDSVVQRLKIIEVFNMKLVKLKYCSLPFNSPEVAPSIEQIEHSFGATHPGVYDAAKQLFALHFRGLSFYFPVDSKLQPGYAHGLGSLHFPNGASPVVSKMAIYCGGSVAEARAPAMPLACYNQHLYLESATVLRNAAGTKGLRLQLYTEGNGRALEPRKQCMTREILFGDSCQDVASNLGSPNRVFFKSEDKMKIHAPSATRHSQAKRSDFFFNYFTLGIDILFDARTQRCKKIIMHTNFPGHYNFNMYHRCEFQLQLQPDKSFDDGSNTAAPLSISAYTKWDAISNRLEPSDRPVVLHRAGSTNTANPFGSTFCYGYQDIIFEVMPNNYIASVTLYSCTAFPKIWPPPLSCQQSVNPPNRMPRTHDTVKISA</sequence>
<dbReference type="OrthoDB" id="411211at2759"/>
<dbReference type="VEuPathDB" id="VectorBase:LLOJ007540"/>
<comment type="similarity">
    <text evidence="1">Belongs to the PHAF1 family.</text>
</comment>
<dbReference type="InterPro" id="IPR005373">
    <property type="entry name" value="PHAF1"/>
</dbReference>
<reference evidence="3" key="1">
    <citation type="submission" date="2020-05" db="UniProtKB">
        <authorList>
            <consortium name="EnsemblMetazoa"/>
        </authorList>
    </citation>
    <scope>IDENTIFICATION</scope>
    <source>
        <strain evidence="3">Jacobina</strain>
    </source>
</reference>
<organism evidence="3 4">
    <name type="scientific">Lutzomyia longipalpis</name>
    <name type="common">Sand fly</name>
    <dbReference type="NCBI Taxonomy" id="7200"/>
    <lineage>
        <taxon>Eukaryota</taxon>
        <taxon>Metazoa</taxon>
        <taxon>Ecdysozoa</taxon>
        <taxon>Arthropoda</taxon>
        <taxon>Hexapoda</taxon>
        <taxon>Insecta</taxon>
        <taxon>Pterygota</taxon>
        <taxon>Neoptera</taxon>
        <taxon>Endopterygota</taxon>
        <taxon>Diptera</taxon>
        <taxon>Nematocera</taxon>
        <taxon>Psychodoidea</taxon>
        <taxon>Psychodidae</taxon>
        <taxon>Lutzomyia</taxon>
        <taxon>Lutzomyia</taxon>
    </lineage>
</organism>
<evidence type="ECO:0000313" key="3">
    <source>
        <dbReference type="EnsemblMetazoa" id="LLOJ007540-PA"/>
    </source>
</evidence>
<dbReference type="EMBL" id="AJWK01025068">
    <property type="status" value="NOT_ANNOTATED_CDS"/>
    <property type="molecule type" value="Genomic_DNA"/>
</dbReference>
<protein>
    <submittedName>
        <fullName evidence="3">Uncharacterized protein</fullName>
    </submittedName>
</protein>
<dbReference type="GO" id="GO:0043001">
    <property type="term" value="P:Golgi to plasma membrane protein transport"/>
    <property type="evidence" value="ECO:0007669"/>
    <property type="project" value="TreeGrafter"/>
</dbReference>
<name>A0A1B0CRP2_LUTLO</name>
<evidence type="ECO:0000256" key="1">
    <source>
        <dbReference type="ARBA" id="ARBA00024339"/>
    </source>
</evidence>
<accession>A0A1B0CRP2</accession>